<sequence length="775" mass="83782">MWHRLIIIFISAFLLMAGSNFALGQTAVFGPEAYIRGAEGPQKVTKIFSTRHYQGEFTLVVQNGEGKRGKVSSAVVRLNGVEVVGPNEFNKQVDLITKPVSLGPQNELTVEVRSHPGSSIIVTILGTESPSPSPISGITVKPDAIFVDEPSSITIKATIPYDSTQGVPVVNLQRVDADENIIAIEGTLTDDGDINNADQIAGDGVFSLKAPFSSQTEGRIRLRLALQQGALTATSNIFYLDVFDHLTDDQLNIILNSQKTALQSFNTLAGSIGREAARDAVLAQLQQDPNVLQAGVSDNANGIWMLYSFGILGGLNLNPDGTRSGIGSTELTTSLNPLVFEETQTQNTNEIKNSKAIILAPFLNKDIAFSPDETPSINQILTKSVCPAYEVTYKTLSEVTVDTIKTLNQYGLIVLATHGDTYYKGLLSQWRGVLGWSEDLGQVVFLTGQTATVENKASYEIDLMKGRLAITSGYYAILPSFIQYYGEDKYPDSIVYIGACRSTFNNTMADAFLSKGAKTYLGYSEYVEGTFATNVGSTFFKRFIENPNDGFVTTGQSYVSGQSDNSTPPAFFQIIGSAALEAPSAELKNGDFEFGNLGAWKANGDGRVLSQLGQFSPVEGSFLGLVSTGLGVTTSSGSIEQQVCLPSKAQLEFQWNFNSEEFIEWCSSAYQDTFRVDVITSSGTQNLFTRRVNDLCSVVNPSNLVFDRSGGACTPTQKNDCTVWSTGWQPYTIDISDIAAANQGKAVKIRFSATDVGDSIFDTAILLDSIKITEP</sequence>
<evidence type="ECO:0000313" key="3">
    <source>
        <dbReference type="Proteomes" id="UP000183287"/>
    </source>
</evidence>
<proteinExistence type="predicted"/>
<feature type="chain" id="PRO_5010371361" evidence="1">
    <location>
        <begin position="25"/>
        <end position="775"/>
    </location>
</feature>
<organism evidence="2 3">
    <name type="scientific">Nitrosomonas communis</name>
    <dbReference type="NCBI Taxonomy" id="44574"/>
    <lineage>
        <taxon>Bacteria</taxon>
        <taxon>Pseudomonadati</taxon>
        <taxon>Pseudomonadota</taxon>
        <taxon>Betaproteobacteria</taxon>
        <taxon>Nitrosomonadales</taxon>
        <taxon>Nitrosomonadaceae</taxon>
        <taxon>Nitrosomonas</taxon>
    </lineage>
</organism>
<gene>
    <name evidence="2" type="ORF">SAMN05421863_101139</name>
</gene>
<feature type="signal peptide" evidence="1">
    <location>
        <begin position="1"/>
        <end position="24"/>
    </location>
</feature>
<accession>A0A1I4MQY6</accession>
<protein>
    <submittedName>
        <fullName evidence="2">Uncharacterized protein</fullName>
    </submittedName>
</protein>
<dbReference type="AlphaFoldDB" id="A0A1I4MQY6"/>
<dbReference type="InterPro" id="IPR049804">
    <property type="entry name" value="Choice_anch_L"/>
</dbReference>
<dbReference type="Proteomes" id="UP000183287">
    <property type="component" value="Unassembled WGS sequence"/>
</dbReference>
<keyword evidence="3" id="KW-1185">Reference proteome</keyword>
<evidence type="ECO:0000256" key="1">
    <source>
        <dbReference type="SAM" id="SignalP"/>
    </source>
</evidence>
<reference evidence="3" key="1">
    <citation type="submission" date="2016-10" db="EMBL/GenBank/DDBJ databases">
        <authorList>
            <person name="Varghese N."/>
            <person name="Submissions S."/>
        </authorList>
    </citation>
    <scope>NUCLEOTIDE SEQUENCE [LARGE SCALE GENOMIC DNA]</scope>
    <source>
        <strain evidence="3">Nm44</strain>
    </source>
</reference>
<dbReference type="EMBL" id="FOUB01000011">
    <property type="protein sequence ID" value="SFM05487.1"/>
    <property type="molecule type" value="Genomic_DNA"/>
</dbReference>
<keyword evidence="1" id="KW-0732">Signal</keyword>
<evidence type="ECO:0000313" key="2">
    <source>
        <dbReference type="EMBL" id="SFM05487.1"/>
    </source>
</evidence>
<name>A0A1I4MQY6_9PROT</name>
<dbReference type="NCBIfam" id="NF038133">
    <property type="entry name" value="choice_anch_L"/>
    <property type="match status" value="1"/>
</dbReference>